<comment type="similarity">
    <text evidence="12">Belongs to the ArnF family.</text>
</comment>
<keyword evidence="2 12" id="KW-0813">Transport</keyword>
<comment type="function">
    <text evidence="12">Translocates 4-amino-4-deoxy-L-arabinose-phosphoundecaprenol (alpha-L-Ara4N-phosphoundecaprenol) from the cytoplasmic to the periplasmic side of the inner membrane.</text>
</comment>
<reference evidence="13 14" key="1">
    <citation type="journal article" date="2012" name="PLoS ONE">
        <title>Edwardsiella comparative phylogenomics reveal the new intra/inter-species taxonomic relationships, virulence evolution and niche adaptation mechanisms.</title>
        <authorList>
            <person name="Yang M."/>
            <person name="Lv Y."/>
            <person name="Xiao J."/>
            <person name="Wu H."/>
            <person name="Zheng H."/>
            <person name="Liu Q."/>
            <person name="Zhang Y."/>
            <person name="Wang Q."/>
        </authorList>
    </citation>
    <scope>NUCLEOTIDE SEQUENCE [LARGE SCALE GENOMIC DNA]</scope>
    <source>
        <strain evidence="14">080813</strain>
    </source>
</reference>
<dbReference type="Proteomes" id="UP000028681">
    <property type="component" value="Chromosome"/>
</dbReference>
<evidence type="ECO:0000256" key="12">
    <source>
        <dbReference type="HAMAP-Rule" id="MF_00538"/>
    </source>
</evidence>
<dbReference type="NCBIfam" id="NF002816">
    <property type="entry name" value="PRK02971.1-2"/>
    <property type="match status" value="1"/>
</dbReference>
<organism evidence="13 14">
    <name type="scientific">Edwardsiella anguillarum ET080813</name>
    <dbReference type="NCBI Taxonomy" id="667120"/>
    <lineage>
        <taxon>Bacteria</taxon>
        <taxon>Pseudomonadati</taxon>
        <taxon>Pseudomonadota</taxon>
        <taxon>Gammaproteobacteria</taxon>
        <taxon>Enterobacterales</taxon>
        <taxon>Hafniaceae</taxon>
        <taxon>Edwardsiella</taxon>
    </lineage>
</organism>
<dbReference type="InterPro" id="IPR045324">
    <property type="entry name" value="Small_multidrug_res"/>
</dbReference>
<keyword evidence="8 12" id="KW-0448">Lipopolysaccharide biosynthesis</keyword>
<name>A0A076LP88_9GAMM</name>
<dbReference type="InterPro" id="IPR037185">
    <property type="entry name" value="EmrE-like"/>
</dbReference>
<evidence type="ECO:0000256" key="4">
    <source>
        <dbReference type="ARBA" id="ARBA00022516"/>
    </source>
</evidence>
<evidence type="ECO:0000256" key="9">
    <source>
        <dbReference type="ARBA" id="ARBA00022989"/>
    </source>
</evidence>
<keyword evidence="6 12" id="KW-0441">Lipid A biosynthesis</keyword>
<dbReference type="Gene3D" id="1.10.3730.20">
    <property type="match status" value="1"/>
</dbReference>
<accession>A0A076LP88</accession>
<comment type="subcellular location">
    <subcellularLocation>
        <location evidence="12">Cell inner membrane</location>
        <topology evidence="12">Multi-pass membrane protein</topology>
    </subcellularLocation>
    <subcellularLocation>
        <location evidence="1">Cell membrane</location>
        <topology evidence="1">Multi-pass membrane protein</topology>
    </subcellularLocation>
</comment>
<dbReference type="GeneID" id="33940735"/>
<protein>
    <recommendedName>
        <fullName evidence="12">Probable 4-amino-4-deoxy-L-arabinose-phosphoundecaprenol flippase subunit ArnF</fullName>
        <shortName evidence="12">L-Ara4N-phosphoundecaprenol flippase subunit ArnF</shortName>
    </recommendedName>
    <alternativeName>
        <fullName evidence="12">Undecaprenyl phosphate-aminoarabinose flippase subunit ArnF</fullName>
    </alternativeName>
</protein>
<dbReference type="EMBL" id="CP006664">
    <property type="protein sequence ID" value="AIJ09696.1"/>
    <property type="molecule type" value="Genomic_DNA"/>
</dbReference>
<dbReference type="GO" id="GO:0009103">
    <property type="term" value="P:lipopolysaccharide biosynthetic process"/>
    <property type="evidence" value="ECO:0007669"/>
    <property type="project" value="UniProtKB-UniRule"/>
</dbReference>
<dbReference type="Pfam" id="PF00893">
    <property type="entry name" value="Multi_Drug_Res"/>
    <property type="match status" value="1"/>
</dbReference>
<dbReference type="RefSeq" id="WP_034164346.1">
    <property type="nucleotide sequence ID" value="NZ_CP006664.1"/>
</dbReference>
<evidence type="ECO:0000256" key="3">
    <source>
        <dbReference type="ARBA" id="ARBA00022475"/>
    </source>
</evidence>
<dbReference type="GO" id="GO:0009245">
    <property type="term" value="P:lipid A biosynthetic process"/>
    <property type="evidence" value="ECO:0007669"/>
    <property type="project" value="UniProtKB-UniRule"/>
</dbReference>
<evidence type="ECO:0000256" key="5">
    <source>
        <dbReference type="ARBA" id="ARBA00022519"/>
    </source>
</evidence>
<dbReference type="HAMAP" id="MF_00538">
    <property type="entry name" value="Flippase_ArnF"/>
    <property type="match status" value="1"/>
</dbReference>
<feature type="transmembrane region" description="Helical" evidence="12">
    <location>
        <begin position="77"/>
        <end position="95"/>
    </location>
</feature>
<keyword evidence="3 12" id="KW-1003">Cell membrane</keyword>
<feature type="transmembrane region" description="Helical" evidence="12">
    <location>
        <begin position="101"/>
        <end position="121"/>
    </location>
</feature>
<feature type="transmembrane region" description="Helical" evidence="12">
    <location>
        <begin position="44"/>
        <end position="65"/>
    </location>
</feature>
<evidence type="ECO:0000256" key="6">
    <source>
        <dbReference type="ARBA" id="ARBA00022556"/>
    </source>
</evidence>
<keyword evidence="4 12" id="KW-0444">Lipid biosynthesis</keyword>
<dbReference type="SUPFAM" id="SSF103481">
    <property type="entry name" value="Multidrug resistance efflux transporter EmrE"/>
    <property type="match status" value="1"/>
</dbReference>
<dbReference type="KEGG" id="ete:ETEE_3272"/>
<evidence type="ECO:0000256" key="10">
    <source>
        <dbReference type="ARBA" id="ARBA00023098"/>
    </source>
</evidence>
<gene>
    <name evidence="13" type="primary">pmrM</name>
    <name evidence="12" type="synonym">arnF</name>
    <name evidence="13" type="ORF">ETEE_3272</name>
</gene>
<evidence type="ECO:0000313" key="14">
    <source>
        <dbReference type="Proteomes" id="UP000028681"/>
    </source>
</evidence>
<evidence type="ECO:0000256" key="1">
    <source>
        <dbReference type="ARBA" id="ARBA00004651"/>
    </source>
</evidence>
<evidence type="ECO:0000256" key="11">
    <source>
        <dbReference type="ARBA" id="ARBA00023136"/>
    </source>
</evidence>
<dbReference type="HOGENOM" id="CLU_131462_1_0_6"/>
<keyword evidence="9 12" id="KW-1133">Transmembrane helix</keyword>
<dbReference type="PANTHER" id="PTHR30561:SF9">
    <property type="entry name" value="4-AMINO-4-DEOXY-L-ARABINOSE-PHOSPHOUNDECAPRENOL FLIPPASE SUBUNIT ARNF-RELATED"/>
    <property type="match status" value="1"/>
</dbReference>
<comment type="subunit">
    <text evidence="12">Heterodimer of ArnE and ArnF.</text>
</comment>
<dbReference type="InterPro" id="IPR022832">
    <property type="entry name" value="Flippase_ArnF"/>
</dbReference>
<sequence length="127" mass="14075">MMGYLWALASVALVSAAQLMMRYTMMHCSDGAQLISALLRAEPWVWWLPGGILCYGLSMLCWLFALRDLPLNRAYPLLSLSYVLVCALAVSLPLFDEQLNGGKLLGMGLIILGLLVIYPPWRRAGKS</sequence>
<comment type="pathway">
    <text evidence="12">Bacterial outer membrane biogenesis; lipopolysaccharide biosynthesis.</text>
</comment>
<dbReference type="AlphaFoldDB" id="A0A076LP88"/>
<evidence type="ECO:0000313" key="13">
    <source>
        <dbReference type="EMBL" id="AIJ09696.1"/>
    </source>
</evidence>
<keyword evidence="5 12" id="KW-0997">Cell inner membrane</keyword>
<comment type="caution">
    <text evidence="12">Lacks conserved residue(s) required for the propagation of feature annotation.</text>
</comment>
<dbReference type="InterPro" id="IPR000390">
    <property type="entry name" value="Small_drug/metabolite_transptr"/>
</dbReference>
<dbReference type="GO" id="GO:1901505">
    <property type="term" value="F:carbohydrate derivative transmembrane transporter activity"/>
    <property type="evidence" value="ECO:0007669"/>
    <property type="project" value="InterPro"/>
</dbReference>
<keyword evidence="11 12" id="KW-0472">Membrane</keyword>
<keyword evidence="7 12" id="KW-0812">Transmembrane</keyword>
<dbReference type="PANTHER" id="PTHR30561">
    <property type="entry name" value="SMR FAMILY PROTON-DEPENDENT DRUG EFFLUX TRANSPORTER SUGE"/>
    <property type="match status" value="1"/>
</dbReference>
<evidence type="ECO:0000256" key="2">
    <source>
        <dbReference type="ARBA" id="ARBA00022448"/>
    </source>
</evidence>
<evidence type="ECO:0000256" key="7">
    <source>
        <dbReference type="ARBA" id="ARBA00022692"/>
    </source>
</evidence>
<evidence type="ECO:0000256" key="8">
    <source>
        <dbReference type="ARBA" id="ARBA00022985"/>
    </source>
</evidence>
<proteinExistence type="inferred from homology"/>
<keyword evidence="10 12" id="KW-0443">Lipid metabolism</keyword>
<dbReference type="GO" id="GO:0005886">
    <property type="term" value="C:plasma membrane"/>
    <property type="evidence" value="ECO:0007669"/>
    <property type="project" value="UniProtKB-SubCell"/>
</dbReference>
<dbReference type="UniPathway" id="UPA00030"/>